<dbReference type="PANTHER" id="PTHR47566">
    <property type="match status" value="1"/>
</dbReference>
<dbReference type="Gene3D" id="3.80.10.10">
    <property type="entry name" value="Ribonuclease Inhibitor"/>
    <property type="match status" value="2"/>
</dbReference>
<gene>
    <name evidence="7" type="ORF">BCF58_2548</name>
</gene>
<dbReference type="RefSeq" id="WP_121462168.1">
    <property type="nucleotide sequence ID" value="NZ_RBXB01000003.1"/>
</dbReference>
<dbReference type="NCBIfam" id="TIGR04183">
    <property type="entry name" value="Por_Secre_tail"/>
    <property type="match status" value="1"/>
</dbReference>
<evidence type="ECO:0000256" key="3">
    <source>
        <dbReference type="ARBA" id="ARBA00022737"/>
    </source>
</evidence>
<proteinExistence type="predicted"/>
<organism evidence="7 8">
    <name type="scientific">Chryseobacterium defluvii</name>
    <dbReference type="NCBI Taxonomy" id="160396"/>
    <lineage>
        <taxon>Bacteria</taxon>
        <taxon>Pseudomonadati</taxon>
        <taxon>Bacteroidota</taxon>
        <taxon>Flavobacteriia</taxon>
        <taxon>Flavobacteriales</taxon>
        <taxon>Weeksellaceae</taxon>
        <taxon>Chryseobacterium group</taxon>
        <taxon>Chryseobacterium</taxon>
    </lineage>
</organism>
<dbReference type="GO" id="GO:0035591">
    <property type="term" value="F:signaling adaptor activity"/>
    <property type="evidence" value="ECO:0007669"/>
    <property type="project" value="TreeGrafter"/>
</dbReference>
<feature type="signal peptide" evidence="4">
    <location>
        <begin position="1"/>
        <end position="19"/>
    </location>
</feature>
<dbReference type="SUPFAM" id="SSF52058">
    <property type="entry name" value="L domain-like"/>
    <property type="match status" value="2"/>
</dbReference>
<protein>
    <submittedName>
        <fullName evidence="7">Putative secreted protein (Por secretion system target)</fullName>
    </submittedName>
</protein>
<evidence type="ECO:0000256" key="1">
    <source>
        <dbReference type="ARBA" id="ARBA00022614"/>
    </source>
</evidence>
<evidence type="ECO:0000313" key="7">
    <source>
        <dbReference type="EMBL" id="RKS96128.1"/>
    </source>
</evidence>
<dbReference type="Proteomes" id="UP000272428">
    <property type="component" value="Unassembled WGS sequence"/>
</dbReference>
<reference evidence="7 8" key="1">
    <citation type="submission" date="2018-10" db="EMBL/GenBank/DDBJ databases">
        <title>Genomic Encyclopedia of Archaeal and Bacterial Type Strains, Phase II (KMG-II): from individual species to whole genera.</title>
        <authorList>
            <person name="Goeker M."/>
        </authorList>
    </citation>
    <scope>NUCLEOTIDE SEQUENCE [LARGE SCALE GENOMIC DNA]</scope>
    <source>
        <strain evidence="7 8">DSM 14219</strain>
    </source>
</reference>
<keyword evidence="2 4" id="KW-0732">Signal</keyword>
<dbReference type="Pfam" id="PF24595">
    <property type="entry name" value="DUF7619"/>
    <property type="match status" value="1"/>
</dbReference>
<name>A0A495SAI9_9FLAO</name>
<dbReference type="InterPro" id="IPR026444">
    <property type="entry name" value="Secre_tail"/>
</dbReference>
<dbReference type="OrthoDB" id="1110367at2"/>
<evidence type="ECO:0000259" key="6">
    <source>
        <dbReference type="Pfam" id="PF24595"/>
    </source>
</evidence>
<feature type="domain" description="Secretion system C-terminal sorting" evidence="5">
    <location>
        <begin position="1038"/>
        <end position="1106"/>
    </location>
</feature>
<feature type="domain" description="DUF7619" evidence="6">
    <location>
        <begin position="892"/>
        <end position="1018"/>
    </location>
</feature>
<dbReference type="EMBL" id="RBXB01000003">
    <property type="protein sequence ID" value="RKS96128.1"/>
    <property type="molecule type" value="Genomic_DNA"/>
</dbReference>
<dbReference type="InterPro" id="IPR055353">
    <property type="entry name" value="DUF7619"/>
</dbReference>
<feature type="chain" id="PRO_5019800345" evidence="4">
    <location>
        <begin position="20"/>
        <end position="1109"/>
    </location>
</feature>
<dbReference type="AlphaFoldDB" id="A0A495SAI9"/>
<dbReference type="PANTHER" id="PTHR47566:SF1">
    <property type="entry name" value="PROTEIN NUD1"/>
    <property type="match status" value="1"/>
</dbReference>
<dbReference type="InterPro" id="IPR001611">
    <property type="entry name" value="Leu-rich_rpt"/>
</dbReference>
<accession>A0A495SAI9</accession>
<keyword evidence="3" id="KW-0677">Repeat</keyword>
<evidence type="ECO:0000256" key="4">
    <source>
        <dbReference type="SAM" id="SignalP"/>
    </source>
</evidence>
<keyword evidence="8" id="KW-1185">Reference proteome</keyword>
<keyword evidence="1" id="KW-0433">Leucine-rich repeat</keyword>
<dbReference type="InterPro" id="IPR052574">
    <property type="entry name" value="CDIRP"/>
</dbReference>
<evidence type="ECO:0000256" key="2">
    <source>
        <dbReference type="ARBA" id="ARBA00022729"/>
    </source>
</evidence>
<dbReference type="PROSITE" id="PS51450">
    <property type="entry name" value="LRR"/>
    <property type="match status" value="1"/>
</dbReference>
<evidence type="ECO:0000259" key="5">
    <source>
        <dbReference type="Pfam" id="PF18962"/>
    </source>
</evidence>
<dbReference type="Pfam" id="PF18962">
    <property type="entry name" value="Por_Secre_tail"/>
    <property type="match status" value="1"/>
</dbReference>
<comment type="caution">
    <text evidence="7">The sequence shown here is derived from an EMBL/GenBank/DDBJ whole genome shotgun (WGS) entry which is preliminary data.</text>
</comment>
<evidence type="ECO:0000313" key="8">
    <source>
        <dbReference type="Proteomes" id="UP000272428"/>
    </source>
</evidence>
<sequence length="1109" mass="121408">MKTKLFLFIFLIMSLGIQAQIINFPDPNFKAKLLSSSPANTVAKDLSGNYFAIDANGDGEIDQNEAQAVTELNISNANISSLTGISNFQLIYLNCSNNQITSLDLSTLYLFGLDCSHNLISSLDLSSSPEIVTLDCSFNSLTDLQLTTNGQLDDINCSHNQIATLSLSTSQVWMMPNPRNIDCSYNSLTSFSLASNVIYGDVNCSHNQITTLSVKNKTMSSLDCSYNLISSLDFQDVKLQNLSVLNVSNNPGLTSICKNEGDTLPSTGAVSQMVCNGAVIGFDQGFKKILLSSNLDACTYGYYNWVAKDINNNCLDLDPDQDGEMLQIDLDKVAYLQFFYDPTSSTNHNFVTTNGIQHLVNLKEIHGVTGGTSSYATGSLGSIVIDGHQNLETIDLTQFYVKSVDIKNTPKLKKVLTGTNHSYAGGDALAYEFSNCPLLEEVYGMQSKLTALTFLNCPNVKNIDVTGNRLASFDASMLPNLENLHIGNYRAYTSSPTETVDYPKNTMTTFDISGHTKLKNFSCTKGVLTSLNIQNCPLLETVNCSDNELTSLQVSGTNMTIPLQYYNFNNGTANLCANNNKLENLDFSNSKINSITINNNLLKTILLKNGFTETITFNNNPSIKFICVDLPELSSIQALVNQYGYTNTCNVNSYCSFTPGGNYNTITGTVRFDENNNGCDAGDEVFEHMKLKINDGTTTGETFVKNNGKYDFYALAGNFTVTVEPENPSLFTVTPSIFVINFADANNNVSTQNICVTQNGNVKDLEVIFAPVTDARPGFDAVYKLIWRNKGNTTLSGTVTLAFDNTKMLFLSSVLPSTVSGNQVTFNFTNLKPYANTSSELTFKINAPTNPTNPVNIGDTLNFSAIIDSPSGESTPEDNEFAFKQTVVGSFDPNDITCLEGSQVPSSMIGKYLHYIVNFENTGTAPATNIVVEMNVNPDDFDISSLQLQNTSHSTYTKVTGNKVEFIMKDINLAALAHGNVALKIKSNNNLITGDSVSNQANIYFDYNFPVETNEAITLIKNPTLQTNDTISNNSINIYPNPTKDDVNISTDAKIKSIEVYDAQGRIIQKHMGINSQHAKISIRSNTSGLYIFKIITEKEVVMKKVMKN</sequence>
<dbReference type="InterPro" id="IPR032675">
    <property type="entry name" value="LRR_dom_sf"/>
</dbReference>